<dbReference type="SMART" id="SM00408">
    <property type="entry name" value="IGc2"/>
    <property type="match status" value="9"/>
</dbReference>
<dbReference type="GO" id="GO:0005911">
    <property type="term" value="C:cell-cell junction"/>
    <property type="evidence" value="ECO:0007669"/>
    <property type="project" value="TreeGrafter"/>
</dbReference>
<dbReference type="FunFam" id="2.60.40.10:FF:000405">
    <property type="entry name" value="nephrin isoform X1"/>
    <property type="match status" value="1"/>
</dbReference>
<feature type="compositionally biased region" description="Basic and acidic residues" evidence="7">
    <location>
        <begin position="1293"/>
        <end position="1302"/>
    </location>
</feature>
<dbReference type="FunFam" id="2.60.40.10:FF:000032">
    <property type="entry name" value="palladin isoform X1"/>
    <property type="match status" value="1"/>
</dbReference>
<sequence>MSSAVYVLLFALLTAGGCSGLVTQSFSVSPNNVSVHEGGEALLQCQVSNLGGQVQWVKDGLALGYDASIAGIPRYSMIGDRSSGVFNLRIINASLDDDAEFECQVSPEGLHKAIRAAARLTVIAPPTGLEIVGHPTNSKIEVNENQALTLECVAYKAKPPPTIVWYRGDTKLPDKDPKVTVTEVPDGGHVKRFDVKSRITVNPTKSDDYSEYKCEARHEALAREYPLNTKVQLSVLYPPGEPHIDGYTEGETIRRGQHVELTCRSRGGNPPAQLVWYRNDVQVNMMYHSKGRYSENIYKFVAKDSDNGARFRCEASNVRSVKPLKAEVQLTVYFAPAQVTTSGPTEGKVGDTLQITCTTANSNPPAEIKWVVNGKKRPNTTNNRTESPEGGWVTSSNLNITIPAGGQKSLTVLCHGSNQHLSENLVSTHSINILYPPGEPFITGYVSDSSVAAGTTQKMACISSGGHPLATLSWYKNDKKIPCITKEMDKSVTAEITFVVNQTDNEARYRCEATNSATEVPLIETRIMHVYYKPEHVVIRQDPPKLKPGQKANLTCDSSASNPPATLSWWRAGIPVSAEPGAITFSNGPGLYGGKTSSSTLSLNVEADVDGLTYICQAHNAELGESVNQALTLNIVYKPVFDGEPSSGMRQVTVIEGEQGHISFSARGNPPELTFMWSLDNKPYKPSARALVEGASLNLSTVRREDAGVYSLHATNSEGSSSSKVQLVVKYSPKIAPGLSVVMVEESENATLTCKADAEPLSQEHFSWKRGGANVKERASVSFANGSSVLKIHAATKKDMGQYECIVNNGIGAVAKANVTLLIKHKPEFVVTPDIAKSAAKDGKEARLVCRAKGAPQINFQWSKNKKQINANTSERYITAVNKLDELTYESTLVIKSVKYNDFGPYECTARNIMGFENHNIKLEVTSKPDPPVSMSVVNITHNSITIAWVPGFNGGLPQSYIIQYRRIGTETKNQVNVIPLNSTSQEITGLMLGTEYEILMWAKNELGESQPVRNAVRSTTLRESPSAEHERRLQEVLREQGALPRLVITAVASTAAVLVFVNILVVLCVLRHRQSKKQRKPSGASEQGSNKSGNIEMYAPSSFNETVTGETLSSISEKSETYSNGEAVEEFIEQGSKRAASTYLIDQVEPPAQYAGYMHPGSRQSTLTRQHKPVVPNQELDQEAVYVDSLRRNAYNHSIGEHKGYHPAPPPELDPSAYYPQERYYPPPPGPFSRPALGNGLTHRHVVPPPDVTMLVHTANGPVVPRMPPKVPSTPTSHLTTFAQPHPAAEGRSLETEGHLV</sequence>
<feature type="domain" description="Ig-like" evidence="10">
    <location>
        <begin position="639"/>
        <end position="728"/>
    </location>
</feature>
<evidence type="ECO:0000256" key="6">
    <source>
        <dbReference type="ARBA" id="ARBA00023319"/>
    </source>
</evidence>
<dbReference type="PROSITE" id="PS50835">
    <property type="entry name" value="IG_LIKE"/>
    <property type="match status" value="9"/>
</dbReference>
<dbReference type="GO" id="GO:0098609">
    <property type="term" value="P:cell-cell adhesion"/>
    <property type="evidence" value="ECO:0007669"/>
    <property type="project" value="TreeGrafter"/>
</dbReference>
<feature type="compositionally biased region" description="Polar residues" evidence="7">
    <location>
        <begin position="1274"/>
        <end position="1284"/>
    </location>
</feature>
<dbReference type="InterPro" id="IPR013162">
    <property type="entry name" value="CD80_C2-set"/>
</dbReference>
<keyword evidence="6" id="KW-0393">Immunoglobulin domain</keyword>
<dbReference type="GO" id="GO:0009653">
    <property type="term" value="P:anatomical structure morphogenesis"/>
    <property type="evidence" value="ECO:0007669"/>
    <property type="project" value="UniProtKB-ARBA"/>
</dbReference>
<accession>A0A8S1CUY0</accession>
<dbReference type="EMBL" id="CADEPI010000065">
    <property type="protein sequence ID" value="CAB3371803.1"/>
    <property type="molecule type" value="Genomic_DNA"/>
</dbReference>
<dbReference type="OrthoDB" id="10028801at2759"/>
<evidence type="ECO:0000256" key="9">
    <source>
        <dbReference type="SAM" id="SignalP"/>
    </source>
</evidence>
<dbReference type="InterPro" id="IPR036179">
    <property type="entry name" value="Ig-like_dom_sf"/>
</dbReference>
<evidence type="ECO:0000313" key="13">
    <source>
        <dbReference type="Proteomes" id="UP000494165"/>
    </source>
</evidence>
<reference evidence="12 13" key="1">
    <citation type="submission" date="2020-04" db="EMBL/GenBank/DDBJ databases">
        <authorList>
            <person name="Alioto T."/>
            <person name="Alioto T."/>
            <person name="Gomez Garrido J."/>
        </authorList>
    </citation>
    <scope>NUCLEOTIDE SEQUENCE [LARGE SCALE GENOMIC DNA]</scope>
</reference>
<dbReference type="CDD" id="cd00063">
    <property type="entry name" value="FN3"/>
    <property type="match status" value="1"/>
</dbReference>
<evidence type="ECO:0000259" key="10">
    <source>
        <dbReference type="PROSITE" id="PS50835"/>
    </source>
</evidence>
<feature type="domain" description="Ig-like" evidence="10">
    <location>
        <begin position="827"/>
        <end position="926"/>
    </location>
</feature>
<evidence type="ECO:0000256" key="1">
    <source>
        <dbReference type="ARBA" id="ARBA00004479"/>
    </source>
</evidence>
<dbReference type="Pfam" id="PF00041">
    <property type="entry name" value="fn3"/>
    <property type="match status" value="1"/>
</dbReference>
<name>A0A8S1CUY0_9INSE</name>
<dbReference type="Pfam" id="PF07679">
    <property type="entry name" value="I-set"/>
    <property type="match status" value="3"/>
</dbReference>
<evidence type="ECO:0000313" key="12">
    <source>
        <dbReference type="EMBL" id="CAB3371803.1"/>
    </source>
</evidence>
<dbReference type="PROSITE" id="PS50853">
    <property type="entry name" value="FN3"/>
    <property type="match status" value="1"/>
</dbReference>
<dbReference type="Pfam" id="PF08205">
    <property type="entry name" value="C2-set_2"/>
    <property type="match status" value="2"/>
</dbReference>
<dbReference type="InterPro" id="IPR003599">
    <property type="entry name" value="Ig_sub"/>
</dbReference>
<gene>
    <name evidence="12" type="ORF">CLODIP_2_CD14761</name>
</gene>
<keyword evidence="3 8" id="KW-0472">Membrane</keyword>
<dbReference type="SMART" id="SM00409">
    <property type="entry name" value="IG"/>
    <property type="match status" value="8"/>
</dbReference>
<evidence type="ECO:0000256" key="2">
    <source>
        <dbReference type="ARBA" id="ARBA00022737"/>
    </source>
</evidence>
<dbReference type="PROSITE" id="PS00290">
    <property type="entry name" value="IG_MHC"/>
    <property type="match status" value="1"/>
</dbReference>
<evidence type="ECO:0000256" key="5">
    <source>
        <dbReference type="ARBA" id="ARBA00023180"/>
    </source>
</evidence>
<keyword evidence="13" id="KW-1185">Reference proteome</keyword>
<feature type="compositionally biased region" description="Polar residues" evidence="7">
    <location>
        <begin position="1085"/>
        <end position="1094"/>
    </location>
</feature>
<dbReference type="CDD" id="cd00096">
    <property type="entry name" value="Ig"/>
    <property type="match status" value="1"/>
</dbReference>
<keyword evidence="8" id="KW-0812">Transmembrane</keyword>
<dbReference type="InterPro" id="IPR051275">
    <property type="entry name" value="Cell_adhesion_signaling"/>
</dbReference>
<feature type="domain" description="Ig-like" evidence="10">
    <location>
        <begin position="733"/>
        <end position="820"/>
    </location>
</feature>
<feature type="domain" description="Ig-like" evidence="10">
    <location>
        <begin position="242"/>
        <end position="331"/>
    </location>
</feature>
<dbReference type="GO" id="GO:0005886">
    <property type="term" value="C:plasma membrane"/>
    <property type="evidence" value="ECO:0007669"/>
    <property type="project" value="TreeGrafter"/>
</dbReference>
<feature type="domain" description="Ig-like" evidence="10">
    <location>
        <begin position="440"/>
        <end position="523"/>
    </location>
</feature>
<feature type="compositionally biased region" description="Polar residues" evidence="7">
    <location>
        <begin position="1102"/>
        <end position="1124"/>
    </location>
</feature>
<keyword evidence="5" id="KW-0325">Glycoprotein</keyword>
<feature type="signal peptide" evidence="9">
    <location>
        <begin position="1"/>
        <end position="20"/>
    </location>
</feature>
<dbReference type="InterPro" id="IPR013783">
    <property type="entry name" value="Ig-like_fold"/>
</dbReference>
<evidence type="ECO:0000256" key="8">
    <source>
        <dbReference type="SAM" id="Phobius"/>
    </source>
</evidence>
<feature type="domain" description="Fibronectin type-III" evidence="11">
    <location>
        <begin position="931"/>
        <end position="1024"/>
    </location>
</feature>
<feature type="domain" description="Ig-like" evidence="10">
    <location>
        <begin position="24"/>
        <end position="121"/>
    </location>
</feature>
<feature type="domain" description="Ig-like" evidence="10">
    <location>
        <begin position="534"/>
        <end position="632"/>
    </location>
</feature>
<feature type="region of interest" description="Disordered" evidence="7">
    <location>
        <begin position="1077"/>
        <end position="1124"/>
    </location>
</feature>
<keyword evidence="8" id="KW-1133">Transmembrane helix</keyword>
<organism evidence="12 13">
    <name type="scientific">Cloeon dipterum</name>
    <dbReference type="NCBI Taxonomy" id="197152"/>
    <lineage>
        <taxon>Eukaryota</taxon>
        <taxon>Metazoa</taxon>
        <taxon>Ecdysozoa</taxon>
        <taxon>Arthropoda</taxon>
        <taxon>Hexapoda</taxon>
        <taxon>Insecta</taxon>
        <taxon>Pterygota</taxon>
        <taxon>Palaeoptera</taxon>
        <taxon>Ephemeroptera</taxon>
        <taxon>Pisciforma</taxon>
        <taxon>Baetidae</taxon>
        <taxon>Cloeon</taxon>
    </lineage>
</organism>
<dbReference type="InterPro" id="IPR007110">
    <property type="entry name" value="Ig-like_dom"/>
</dbReference>
<evidence type="ECO:0008006" key="14">
    <source>
        <dbReference type="Google" id="ProtNLM"/>
    </source>
</evidence>
<dbReference type="InterPro" id="IPR003598">
    <property type="entry name" value="Ig_sub2"/>
</dbReference>
<feature type="transmembrane region" description="Helical" evidence="8">
    <location>
        <begin position="1047"/>
        <end position="1071"/>
    </location>
</feature>
<dbReference type="Gene3D" id="2.60.40.10">
    <property type="entry name" value="Immunoglobulins"/>
    <property type="match status" value="10"/>
</dbReference>
<dbReference type="GO" id="GO:0050839">
    <property type="term" value="F:cell adhesion molecule binding"/>
    <property type="evidence" value="ECO:0007669"/>
    <property type="project" value="TreeGrafter"/>
</dbReference>
<dbReference type="InterPro" id="IPR003006">
    <property type="entry name" value="Ig/MHC_CS"/>
</dbReference>
<feature type="domain" description="Ig-like" evidence="10">
    <location>
        <begin position="126"/>
        <end position="234"/>
    </location>
</feature>
<dbReference type="PANTHER" id="PTHR11640:SF31">
    <property type="entry name" value="IRREGULAR CHIASM C-ROUGHEST PROTEIN-RELATED"/>
    <property type="match status" value="1"/>
</dbReference>
<feature type="chain" id="PRO_5035805440" description="Nephrin" evidence="9">
    <location>
        <begin position="21"/>
        <end position="1302"/>
    </location>
</feature>
<feature type="domain" description="Ig-like" evidence="10">
    <location>
        <begin position="336"/>
        <end position="432"/>
    </location>
</feature>
<comment type="subcellular location">
    <subcellularLocation>
        <location evidence="1">Membrane</location>
        <topology evidence="1">Single-pass type I membrane protein</topology>
    </subcellularLocation>
</comment>
<dbReference type="InterPro" id="IPR003961">
    <property type="entry name" value="FN3_dom"/>
</dbReference>
<dbReference type="PANTHER" id="PTHR11640">
    <property type="entry name" value="NEPHRIN"/>
    <property type="match status" value="1"/>
</dbReference>
<dbReference type="Proteomes" id="UP000494165">
    <property type="component" value="Unassembled WGS sequence"/>
</dbReference>
<dbReference type="SMART" id="SM00060">
    <property type="entry name" value="FN3"/>
    <property type="match status" value="1"/>
</dbReference>
<feature type="region of interest" description="Disordered" evidence="7">
    <location>
        <begin position="1272"/>
        <end position="1302"/>
    </location>
</feature>
<proteinExistence type="predicted"/>
<dbReference type="InterPro" id="IPR013098">
    <property type="entry name" value="Ig_I-set"/>
</dbReference>
<comment type="caution">
    <text evidence="12">The sequence shown here is derived from an EMBL/GenBank/DDBJ whole genome shotgun (WGS) entry which is preliminary data.</text>
</comment>
<dbReference type="SUPFAM" id="SSF48726">
    <property type="entry name" value="Immunoglobulin"/>
    <property type="match status" value="8"/>
</dbReference>
<evidence type="ECO:0000259" key="11">
    <source>
        <dbReference type="PROSITE" id="PS50853"/>
    </source>
</evidence>
<dbReference type="GO" id="GO:0030154">
    <property type="term" value="P:cell differentiation"/>
    <property type="evidence" value="ECO:0007669"/>
    <property type="project" value="UniProtKB-ARBA"/>
</dbReference>
<evidence type="ECO:0000256" key="4">
    <source>
        <dbReference type="ARBA" id="ARBA00023157"/>
    </source>
</evidence>
<dbReference type="Pfam" id="PF13927">
    <property type="entry name" value="Ig_3"/>
    <property type="match status" value="4"/>
</dbReference>
<dbReference type="SUPFAM" id="SSF49265">
    <property type="entry name" value="Fibronectin type III"/>
    <property type="match status" value="1"/>
</dbReference>
<evidence type="ECO:0000256" key="3">
    <source>
        <dbReference type="ARBA" id="ARBA00023136"/>
    </source>
</evidence>
<keyword evidence="2" id="KW-0677">Repeat</keyword>
<dbReference type="InterPro" id="IPR036116">
    <property type="entry name" value="FN3_sf"/>
</dbReference>
<protein>
    <recommendedName>
        <fullName evidence="14">Nephrin</fullName>
    </recommendedName>
</protein>
<keyword evidence="9" id="KW-0732">Signal</keyword>
<evidence type="ECO:0000256" key="7">
    <source>
        <dbReference type="SAM" id="MobiDB-lite"/>
    </source>
</evidence>
<keyword evidence="4" id="KW-1015">Disulfide bond</keyword>